<dbReference type="SUPFAM" id="SSF88946">
    <property type="entry name" value="Sigma2 domain of RNA polymerase sigma factors"/>
    <property type="match status" value="1"/>
</dbReference>
<feature type="region of interest" description="Disordered" evidence="5">
    <location>
        <begin position="257"/>
        <end position="296"/>
    </location>
</feature>
<dbReference type="InterPro" id="IPR007627">
    <property type="entry name" value="RNA_pol_sigma70_r2"/>
</dbReference>
<keyword evidence="3" id="KW-0731">Sigma factor</keyword>
<dbReference type="InterPro" id="IPR014284">
    <property type="entry name" value="RNA_pol_sigma-70_dom"/>
</dbReference>
<dbReference type="EMBL" id="CP036434">
    <property type="protein sequence ID" value="QDV08277.1"/>
    <property type="molecule type" value="Genomic_DNA"/>
</dbReference>
<feature type="region of interest" description="Disordered" evidence="5">
    <location>
        <begin position="70"/>
        <end position="96"/>
    </location>
</feature>
<dbReference type="SUPFAM" id="SSF49464">
    <property type="entry name" value="Carboxypeptidase regulatory domain-like"/>
    <property type="match status" value="2"/>
</dbReference>
<organism evidence="8 9">
    <name type="scientific">Saltatorellus ferox</name>
    <dbReference type="NCBI Taxonomy" id="2528018"/>
    <lineage>
        <taxon>Bacteria</taxon>
        <taxon>Pseudomonadati</taxon>
        <taxon>Planctomycetota</taxon>
        <taxon>Planctomycetia</taxon>
        <taxon>Planctomycetia incertae sedis</taxon>
        <taxon>Saltatorellus</taxon>
    </lineage>
</organism>
<accession>A0A518EW22</accession>
<dbReference type="SUPFAM" id="SSF88659">
    <property type="entry name" value="Sigma3 and sigma4 domains of RNA polymerase sigma factors"/>
    <property type="match status" value="1"/>
</dbReference>
<name>A0A518EW22_9BACT</name>
<protein>
    <submittedName>
        <fullName evidence="8">ECF RNA polymerase sigma factor SigL</fullName>
    </submittedName>
</protein>
<evidence type="ECO:0000256" key="1">
    <source>
        <dbReference type="ARBA" id="ARBA00010641"/>
    </source>
</evidence>
<dbReference type="InterPro" id="IPR013324">
    <property type="entry name" value="RNA_pol_sigma_r3/r4-like"/>
</dbReference>
<dbReference type="PANTHER" id="PTHR43133:SF51">
    <property type="entry name" value="RNA POLYMERASE SIGMA FACTOR"/>
    <property type="match status" value="1"/>
</dbReference>
<dbReference type="GO" id="GO:0016987">
    <property type="term" value="F:sigma factor activity"/>
    <property type="evidence" value="ECO:0007669"/>
    <property type="project" value="UniProtKB-KW"/>
</dbReference>
<evidence type="ECO:0000259" key="7">
    <source>
        <dbReference type="Pfam" id="PF08281"/>
    </source>
</evidence>
<dbReference type="CDD" id="cd06171">
    <property type="entry name" value="Sigma70_r4"/>
    <property type="match status" value="1"/>
</dbReference>
<evidence type="ECO:0000259" key="6">
    <source>
        <dbReference type="Pfam" id="PF04542"/>
    </source>
</evidence>
<dbReference type="Gene3D" id="1.10.1740.10">
    <property type="match status" value="1"/>
</dbReference>
<dbReference type="Proteomes" id="UP000320390">
    <property type="component" value="Chromosome"/>
</dbReference>
<evidence type="ECO:0000313" key="8">
    <source>
        <dbReference type="EMBL" id="QDV08277.1"/>
    </source>
</evidence>
<dbReference type="InterPro" id="IPR013325">
    <property type="entry name" value="RNA_pol_sigma_r2"/>
</dbReference>
<evidence type="ECO:0000256" key="4">
    <source>
        <dbReference type="ARBA" id="ARBA00023163"/>
    </source>
</evidence>
<dbReference type="InterPro" id="IPR039425">
    <property type="entry name" value="RNA_pol_sigma-70-like"/>
</dbReference>
<dbReference type="OrthoDB" id="279966at2"/>
<dbReference type="Pfam" id="PF08281">
    <property type="entry name" value="Sigma70_r4_2"/>
    <property type="match status" value="1"/>
</dbReference>
<keyword evidence="2" id="KW-0805">Transcription regulation</keyword>
<sequence>MTPEQDSQRIESMLAHSEWVRAMARRLITDPSRADDVVQEGWLVALRRPPKTATNLRGWWSTVIRNQARQMGRSEGRRRERERKASKPESQSDLEELARRASVQREVVGHVLKLDEPFRGVVLLRFFEDLSPPEIAERLGVPLKTVHSRLQRAFDKLRLELDRDYGDRHSWCTALLPLAGLKETIMAPASTSLVSTMGPGSVAGAWIMSANVKLVAALGVVLLGGWGASMFLWKPNQPSPGAQDRIVAASDSLLADTTSRLAPPPASRPAAPTTRTELTTRVQAEEDSMATPRPEPISVRGKAINMRGEPIGDVDVSFIGQDRLASARTGGDGRFELQYLPSGSGPRWNSTSDDSCLRVEDDDWITIRPSCVDEMNQEREHLVVAARVQSIKGRVQDSGGAPIVGASMRLSPQGEAFHGFPYALDMTRWTHIACLSDADGRVALERFPVAPGLRLSVFADGFIGKSVALDDMEWPMVIELARPDETEQPMLEGVVLDHQGMAVEGARVQLASSRTTSLAGGLFRLPIPRLASTTPLCAAKAGFQPAILPDFGERLEAAATPPGPVELVLGKEALEIRGRVVDAAGAPCAGWLVDVLDETEISQYTIPIDSAEALARTAHPRVMTDGEGRFVLTGLYPREYRVQAHERRTLRHASARALGGSLDAVLHADLDDVQDLHGVVLGLGGQPLPGVRLSVSLPTSISATGHSSMPGPTTVTNDAGEFSLEAVPGSDVYLGYSGESVVPGTYEFPEEYDPASIKIRVPRRCHFRIEAAGPYEGATSAHILDADGRRLQASMHMANGSSGSMTVPLRNGQSEVLSVSEVAATLVLFEGTRDVGRMNLQLAPETVTVLRP</sequence>
<feature type="domain" description="RNA polymerase sigma-70 region 2" evidence="6">
    <location>
        <begin position="15"/>
        <end position="77"/>
    </location>
</feature>
<dbReference type="PANTHER" id="PTHR43133">
    <property type="entry name" value="RNA POLYMERASE ECF-TYPE SIGMA FACTO"/>
    <property type="match status" value="1"/>
</dbReference>
<dbReference type="InterPro" id="IPR008969">
    <property type="entry name" value="CarboxyPept-like_regulatory"/>
</dbReference>
<evidence type="ECO:0000256" key="2">
    <source>
        <dbReference type="ARBA" id="ARBA00023015"/>
    </source>
</evidence>
<comment type="similarity">
    <text evidence="1">Belongs to the sigma-70 factor family. ECF subfamily.</text>
</comment>
<dbReference type="GO" id="GO:0006352">
    <property type="term" value="P:DNA-templated transcription initiation"/>
    <property type="evidence" value="ECO:0007669"/>
    <property type="project" value="InterPro"/>
</dbReference>
<dbReference type="Pfam" id="PF04542">
    <property type="entry name" value="Sigma70_r2"/>
    <property type="match status" value="1"/>
</dbReference>
<evidence type="ECO:0000313" key="9">
    <source>
        <dbReference type="Proteomes" id="UP000320390"/>
    </source>
</evidence>
<keyword evidence="4" id="KW-0804">Transcription</keyword>
<dbReference type="InterPro" id="IPR013249">
    <property type="entry name" value="RNA_pol_sigma70_r4_t2"/>
</dbReference>
<evidence type="ECO:0000256" key="5">
    <source>
        <dbReference type="SAM" id="MobiDB-lite"/>
    </source>
</evidence>
<feature type="compositionally biased region" description="Basic and acidic residues" evidence="5">
    <location>
        <begin position="72"/>
        <end position="87"/>
    </location>
</feature>
<dbReference type="NCBIfam" id="TIGR02937">
    <property type="entry name" value="sigma70-ECF"/>
    <property type="match status" value="1"/>
</dbReference>
<keyword evidence="9" id="KW-1185">Reference proteome</keyword>
<proteinExistence type="inferred from homology"/>
<reference evidence="8 9" key="1">
    <citation type="submission" date="2019-02" db="EMBL/GenBank/DDBJ databases">
        <title>Deep-cultivation of Planctomycetes and their phenomic and genomic characterization uncovers novel biology.</title>
        <authorList>
            <person name="Wiegand S."/>
            <person name="Jogler M."/>
            <person name="Boedeker C."/>
            <person name="Pinto D."/>
            <person name="Vollmers J."/>
            <person name="Rivas-Marin E."/>
            <person name="Kohn T."/>
            <person name="Peeters S.H."/>
            <person name="Heuer A."/>
            <person name="Rast P."/>
            <person name="Oberbeckmann S."/>
            <person name="Bunk B."/>
            <person name="Jeske O."/>
            <person name="Meyerdierks A."/>
            <person name="Storesund J.E."/>
            <person name="Kallscheuer N."/>
            <person name="Luecker S."/>
            <person name="Lage O.M."/>
            <person name="Pohl T."/>
            <person name="Merkel B.J."/>
            <person name="Hornburger P."/>
            <person name="Mueller R.-W."/>
            <person name="Bruemmer F."/>
            <person name="Labrenz M."/>
            <person name="Spormann A.M."/>
            <person name="Op den Camp H."/>
            <person name="Overmann J."/>
            <person name="Amann R."/>
            <person name="Jetten M.S.M."/>
            <person name="Mascher T."/>
            <person name="Medema M.H."/>
            <person name="Devos D.P."/>
            <person name="Kaster A.-K."/>
            <person name="Ovreas L."/>
            <person name="Rohde M."/>
            <person name="Galperin M.Y."/>
            <person name="Jogler C."/>
        </authorList>
    </citation>
    <scope>NUCLEOTIDE SEQUENCE [LARGE SCALE GENOMIC DNA]</scope>
    <source>
        <strain evidence="8 9">Poly30</strain>
    </source>
</reference>
<dbReference type="RefSeq" id="WP_145200637.1">
    <property type="nucleotide sequence ID" value="NZ_CP036434.1"/>
</dbReference>
<evidence type="ECO:0000256" key="3">
    <source>
        <dbReference type="ARBA" id="ARBA00023082"/>
    </source>
</evidence>
<dbReference type="GO" id="GO:0003677">
    <property type="term" value="F:DNA binding"/>
    <property type="evidence" value="ECO:0007669"/>
    <property type="project" value="InterPro"/>
</dbReference>
<dbReference type="InterPro" id="IPR036388">
    <property type="entry name" value="WH-like_DNA-bd_sf"/>
</dbReference>
<dbReference type="AlphaFoldDB" id="A0A518EW22"/>
<dbReference type="Gene3D" id="1.10.10.10">
    <property type="entry name" value="Winged helix-like DNA-binding domain superfamily/Winged helix DNA-binding domain"/>
    <property type="match status" value="1"/>
</dbReference>
<feature type="domain" description="RNA polymerase sigma factor 70 region 4 type 2" evidence="7">
    <location>
        <begin position="119"/>
        <end position="157"/>
    </location>
</feature>
<gene>
    <name evidence="8" type="primary">sigL_6</name>
    <name evidence="8" type="ORF">Poly30_38140</name>
</gene>